<feature type="binding site" evidence="14">
    <location>
        <position position="45"/>
    </location>
    <ligand>
        <name>DNA</name>
        <dbReference type="ChEBI" id="CHEBI:16991"/>
    </ligand>
</feature>
<dbReference type="Gene3D" id="1.10.10.60">
    <property type="entry name" value="Homeodomain-like"/>
    <property type="match status" value="1"/>
</dbReference>
<feature type="domain" description="HTH araC/xylS-type" evidence="16">
    <location>
        <begin position="106"/>
        <end position="182"/>
    </location>
</feature>
<gene>
    <name evidence="17" type="ORF">DFP76_101444</name>
</gene>
<dbReference type="InterPro" id="IPR036388">
    <property type="entry name" value="WH-like_DNA-bd_sf"/>
</dbReference>
<feature type="active site" description="Nucleophile; methyl group acceptor from either O6-methylguanine or O4-methylthymine" evidence="13">
    <location>
        <position position="319"/>
    </location>
</feature>
<dbReference type="GO" id="GO:0005737">
    <property type="term" value="C:cytoplasm"/>
    <property type="evidence" value="ECO:0007669"/>
    <property type="project" value="UniProtKB-SubCell"/>
</dbReference>
<dbReference type="SUPFAM" id="SSF57884">
    <property type="entry name" value="Ada DNA repair protein, N-terminal domain (N-Ada 10)"/>
    <property type="match status" value="1"/>
</dbReference>
<keyword evidence="7" id="KW-0805">Transcription regulation</keyword>
<evidence type="ECO:0000256" key="1">
    <source>
        <dbReference type="ARBA" id="ARBA00001286"/>
    </source>
</evidence>
<evidence type="ECO:0000313" key="17">
    <source>
        <dbReference type="EMBL" id="RBO86167.1"/>
    </source>
</evidence>
<dbReference type="PROSITE" id="PS01124">
    <property type="entry name" value="HTH_ARAC_FAMILY_2"/>
    <property type="match status" value="1"/>
</dbReference>
<dbReference type="InterPro" id="IPR001497">
    <property type="entry name" value="MethylDNA_cys_MeTrfase_AS"/>
</dbReference>
<keyword evidence="5 12" id="KW-0808">Transferase</keyword>
<dbReference type="Gene3D" id="3.30.160.70">
    <property type="entry name" value="Methylated DNA-protein cysteine methyltransferase domain"/>
    <property type="match status" value="1"/>
</dbReference>
<keyword evidence="14" id="KW-0862">Zinc</keyword>
<comment type="catalytic activity">
    <reaction evidence="11 12">
        <text>a 6-O-methyl-2'-deoxyguanosine in DNA + L-cysteinyl-[protein] = S-methyl-L-cysteinyl-[protein] + a 2'-deoxyguanosine in DNA</text>
        <dbReference type="Rhea" id="RHEA:24000"/>
        <dbReference type="Rhea" id="RHEA-COMP:10131"/>
        <dbReference type="Rhea" id="RHEA-COMP:10132"/>
        <dbReference type="Rhea" id="RHEA-COMP:11367"/>
        <dbReference type="Rhea" id="RHEA-COMP:11368"/>
        <dbReference type="ChEBI" id="CHEBI:29950"/>
        <dbReference type="ChEBI" id="CHEBI:82612"/>
        <dbReference type="ChEBI" id="CHEBI:85445"/>
        <dbReference type="ChEBI" id="CHEBI:85448"/>
        <dbReference type="EC" id="2.1.1.63"/>
    </reaction>
</comment>
<dbReference type="InterPro" id="IPR009057">
    <property type="entry name" value="Homeodomain-like_sf"/>
</dbReference>
<dbReference type="EC" id="2.1.1.63" evidence="12"/>
<dbReference type="EMBL" id="QNRF01000001">
    <property type="protein sequence ID" value="RBO86167.1"/>
    <property type="molecule type" value="Genomic_DNA"/>
</dbReference>
<feature type="binding site" evidence="14">
    <location>
        <position position="34"/>
    </location>
    <ligand>
        <name>DNA</name>
        <dbReference type="ChEBI" id="CHEBI:16991"/>
    </ligand>
</feature>
<dbReference type="GO" id="GO:0032259">
    <property type="term" value="P:methylation"/>
    <property type="evidence" value="ECO:0007669"/>
    <property type="project" value="UniProtKB-KW"/>
</dbReference>
<dbReference type="InterPro" id="IPR004026">
    <property type="entry name" value="Ada_DNA_repair_Zn-bd"/>
</dbReference>
<dbReference type="Pfam" id="PF02805">
    <property type="entry name" value="Ada_Zn_binding"/>
    <property type="match status" value="1"/>
</dbReference>
<feature type="binding site" evidence="15">
    <location>
        <position position="38"/>
    </location>
    <ligand>
        <name>Zn(2+)</name>
        <dbReference type="ChEBI" id="CHEBI:29105"/>
    </ligand>
</feature>
<dbReference type="GO" id="GO:0008270">
    <property type="term" value="F:zinc ion binding"/>
    <property type="evidence" value="ECO:0007669"/>
    <property type="project" value="InterPro"/>
</dbReference>
<evidence type="ECO:0000256" key="12">
    <source>
        <dbReference type="HAMAP-Rule" id="MF_00772"/>
    </source>
</evidence>
<dbReference type="InterPro" id="IPR018060">
    <property type="entry name" value="HTH_AraC"/>
</dbReference>
<evidence type="ECO:0000256" key="10">
    <source>
        <dbReference type="ARBA" id="ARBA00023204"/>
    </source>
</evidence>
<dbReference type="FunFam" id="1.10.10.10:FF:000214">
    <property type="entry name" value="Methylated-DNA--protein-cysteine methyltransferase"/>
    <property type="match status" value="1"/>
</dbReference>
<dbReference type="SUPFAM" id="SSF53155">
    <property type="entry name" value="Methylated DNA-protein cysteine methyltransferase domain"/>
    <property type="match status" value="1"/>
</dbReference>
<dbReference type="PIRSF" id="PIRSF000409">
    <property type="entry name" value="Ada"/>
    <property type="match status" value="1"/>
</dbReference>
<dbReference type="SUPFAM" id="SSF46689">
    <property type="entry name" value="Homeodomain-like"/>
    <property type="match status" value="1"/>
</dbReference>
<evidence type="ECO:0000313" key="18">
    <source>
        <dbReference type="Proteomes" id="UP000252086"/>
    </source>
</evidence>
<evidence type="ECO:0000256" key="3">
    <source>
        <dbReference type="ARBA" id="ARBA00022490"/>
    </source>
</evidence>
<dbReference type="SUPFAM" id="SSF46767">
    <property type="entry name" value="Methylated DNA-protein cysteine methyltransferase, C-terminal domain"/>
    <property type="match status" value="1"/>
</dbReference>
<evidence type="ECO:0000256" key="2">
    <source>
        <dbReference type="ARBA" id="ARBA00008711"/>
    </source>
</evidence>
<proteinExistence type="inferred from homology"/>
<feature type="active site" description="Nucleophile; methyl group acceptor from methylphosphotriester" evidence="13">
    <location>
        <position position="38"/>
    </location>
</feature>
<keyword evidence="14" id="KW-0479">Metal-binding</keyword>
<dbReference type="PANTHER" id="PTHR10815">
    <property type="entry name" value="METHYLATED-DNA--PROTEIN-CYSTEINE METHYLTRANSFERASE"/>
    <property type="match status" value="1"/>
</dbReference>
<dbReference type="InterPro" id="IPR008332">
    <property type="entry name" value="MethylG_MeTrfase_N"/>
</dbReference>
<dbReference type="InterPro" id="IPR036217">
    <property type="entry name" value="MethylDNA_cys_MeTrfase_DNAb"/>
</dbReference>
<dbReference type="PANTHER" id="PTHR10815:SF5">
    <property type="entry name" value="METHYLATED-DNA--PROTEIN-CYSTEINE METHYLTRANSFERASE"/>
    <property type="match status" value="1"/>
</dbReference>
<comment type="similarity">
    <text evidence="2 12">Belongs to the MGMT family.</text>
</comment>
<comment type="miscellaneous">
    <text evidence="12">This enzyme catalyzes only one turnover and therefore is not strictly catalytic. According to one definition, an enzyme is a biocatalyst that acts repeatedly and over many reaction cycles.</text>
</comment>
<dbReference type="CDD" id="cd06445">
    <property type="entry name" value="ATase"/>
    <property type="match status" value="1"/>
</dbReference>
<comment type="function">
    <text evidence="12">Involved in the cellular defense against the biological effects of O6-methylguanine (O6-MeG) and O4-methylthymine (O4-MeT) in DNA. Repairs the methylated nucleobase in DNA by stoichiometrically transferring the methyl group to a cysteine residue in the enzyme. This is a suicide reaction: the enzyme is irreversibly inactivated.</text>
</comment>
<evidence type="ECO:0000256" key="14">
    <source>
        <dbReference type="PIRSR" id="PIRSR000409-2"/>
    </source>
</evidence>
<dbReference type="NCBIfam" id="TIGR00589">
    <property type="entry name" value="ogt"/>
    <property type="match status" value="1"/>
</dbReference>
<evidence type="ECO:0000256" key="15">
    <source>
        <dbReference type="PIRSR" id="PIRSR000409-3"/>
    </source>
</evidence>
<dbReference type="GO" id="GO:0006307">
    <property type="term" value="P:DNA alkylation repair"/>
    <property type="evidence" value="ECO:0007669"/>
    <property type="project" value="UniProtKB-UniRule"/>
</dbReference>
<keyword evidence="6 12" id="KW-0227">DNA damage</keyword>
<comment type="subcellular location">
    <subcellularLocation>
        <location evidence="12">Cytoplasm</location>
    </subcellularLocation>
</comment>
<feature type="binding site" evidence="15">
    <location>
        <position position="72"/>
    </location>
    <ligand>
        <name>Zn(2+)</name>
        <dbReference type="ChEBI" id="CHEBI:29105"/>
    </ligand>
</feature>
<dbReference type="SMART" id="SM00342">
    <property type="entry name" value="HTH_ARAC"/>
    <property type="match status" value="1"/>
</dbReference>
<comment type="cofactor">
    <cofactor evidence="14">
        <name>Zn(2+)</name>
        <dbReference type="ChEBI" id="CHEBI:29105"/>
    </cofactor>
    <text evidence="14">Binds 1 zinc ion per subunit.</text>
</comment>
<evidence type="ECO:0000256" key="6">
    <source>
        <dbReference type="ARBA" id="ARBA00022763"/>
    </source>
</evidence>
<protein>
    <recommendedName>
        <fullName evidence="12">Methylated-DNA--protein-cysteine methyltransferase</fullName>
        <ecNumber evidence="12">2.1.1.63</ecNumber>
    </recommendedName>
    <alternativeName>
        <fullName evidence="12">6-O-methylguanine-DNA methyltransferase</fullName>
        <shortName evidence="12">MGMT</shortName>
    </alternativeName>
    <alternativeName>
        <fullName evidence="12">O-6-methylguanine-DNA-alkyltransferase</fullName>
    </alternativeName>
</protein>
<comment type="catalytic activity">
    <reaction evidence="1 12">
        <text>a 4-O-methyl-thymidine in DNA + L-cysteinyl-[protein] = a thymidine in DNA + S-methyl-L-cysteinyl-[protein]</text>
        <dbReference type="Rhea" id="RHEA:53428"/>
        <dbReference type="Rhea" id="RHEA-COMP:10131"/>
        <dbReference type="Rhea" id="RHEA-COMP:10132"/>
        <dbReference type="Rhea" id="RHEA-COMP:13555"/>
        <dbReference type="Rhea" id="RHEA-COMP:13556"/>
        <dbReference type="ChEBI" id="CHEBI:29950"/>
        <dbReference type="ChEBI" id="CHEBI:82612"/>
        <dbReference type="ChEBI" id="CHEBI:137386"/>
        <dbReference type="ChEBI" id="CHEBI:137387"/>
        <dbReference type="EC" id="2.1.1.63"/>
    </reaction>
</comment>
<dbReference type="Proteomes" id="UP000252086">
    <property type="component" value="Unassembled WGS sequence"/>
</dbReference>
<feature type="active site" description="Nucleophile; methyl group acceptor" evidence="12">
    <location>
        <position position="319"/>
    </location>
</feature>
<feature type="binding site" evidence="14">
    <location>
        <position position="43"/>
    </location>
    <ligand>
        <name>DNA</name>
        <dbReference type="ChEBI" id="CHEBI:16991"/>
    </ligand>
</feature>
<dbReference type="OrthoDB" id="9811249at2"/>
<organism evidence="17 18">
    <name type="scientific">Marinomonas aquiplantarum</name>
    <dbReference type="NCBI Taxonomy" id="491951"/>
    <lineage>
        <taxon>Bacteria</taxon>
        <taxon>Pseudomonadati</taxon>
        <taxon>Pseudomonadota</taxon>
        <taxon>Gammaproteobacteria</taxon>
        <taxon>Oceanospirillales</taxon>
        <taxon>Oceanospirillaceae</taxon>
        <taxon>Marinomonas</taxon>
    </lineage>
</organism>
<dbReference type="InterPro" id="IPR036631">
    <property type="entry name" value="MGMT_N_sf"/>
</dbReference>
<dbReference type="Gene3D" id="3.40.10.10">
    <property type="entry name" value="DNA Methylphosphotriester Repair Domain"/>
    <property type="match status" value="1"/>
</dbReference>
<evidence type="ECO:0000256" key="4">
    <source>
        <dbReference type="ARBA" id="ARBA00022603"/>
    </source>
</evidence>
<feature type="binding site" evidence="14">
    <location>
        <position position="67"/>
    </location>
    <ligand>
        <name>DNA</name>
        <dbReference type="ChEBI" id="CHEBI:16991"/>
    </ligand>
</feature>
<evidence type="ECO:0000256" key="5">
    <source>
        <dbReference type="ARBA" id="ARBA00022679"/>
    </source>
</evidence>
<dbReference type="GO" id="GO:0043565">
    <property type="term" value="F:sequence-specific DNA binding"/>
    <property type="evidence" value="ECO:0007669"/>
    <property type="project" value="InterPro"/>
</dbReference>
<evidence type="ECO:0000256" key="13">
    <source>
        <dbReference type="PIRSR" id="PIRSR000409-1"/>
    </source>
</evidence>
<reference evidence="17 18" key="1">
    <citation type="submission" date="2018-06" db="EMBL/GenBank/DDBJ databases">
        <title>Genomic Encyclopedia of Type Strains, Phase III (KMG-III): the genomes of soil and plant-associated and newly described type strains.</title>
        <authorList>
            <person name="Whitman W."/>
        </authorList>
    </citation>
    <scope>NUCLEOTIDE SEQUENCE [LARGE SCALE GENOMIC DNA]</scope>
    <source>
        <strain evidence="17 18">CECT 7732</strain>
    </source>
</reference>
<dbReference type="InterPro" id="IPR023546">
    <property type="entry name" value="MGMT"/>
</dbReference>
<keyword evidence="18" id="KW-1185">Reference proteome</keyword>
<evidence type="ECO:0000259" key="16">
    <source>
        <dbReference type="PROSITE" id="PS01124"/>
    </source>
</evidence>
<keyword evidence="10 12" id="KW-0234">DNA repair</keyword>
<dbReference type="GO" id="GO:0003700">
    <property type="term" value="F:DNA-binding transcription factor activity"/>
    <property type="evidence" value="ECO:0007669"/>
    <property type="project" value="InterPro"/>
</dbReference>
<evidence type="ECO:0000256" key="9">
    <source>
        <dbReference type="ARBA" id="ARBA00023163"/>
    </source>
</evidence>
<keyword evidence="9" id="KW-0804">Transcription</keyword>
<dbReference type="InterPro" id="IPR016221">
    <property type="entry name" value="Bifunct_regulatory_prot_Ada"/>
</dbReference>
<evidence type="ECO:0000256" key="7">
    <source>
        <dbReference type="ARBA" id="ARBA00023015"/>
    </source>
</evidence>
<dbReference type="Pfam" id="PF12833">
    <property type="entry name" value="HTH_18"/>
    <property type="match status" value="1"/>
</dbReference>
<dbReference type="RefSeq" id="WP_113873043.1">
    <property type="nucleotide sequence ID" value="NZ_QNRF01000001.1"/>
</dbReference>
<dbReference type="HAMAP" id="MF_00772">
    <property type="entry name" value="OGT"/>
    <property type="match status" value="1"/>
</dbReference>
<keyword evidence="4 12" id="KW-0489">Methyltransferase</keyword>
<evidence type="ECO:0000256" key="11">
    <source>
        <dbReference type="ARBA" id="ARBA00049348"/>
    </source>
</evidence>
<sequence>MLITDRQQADEYYQALIERDSNYVGCFFVGVKTTSIFCISTCRARKPKRENVNFYTHFKDAMDAGFRPCKVCRPTENSQQAPPEVEAAMNLVRDCTKAKITDQQLREAGIRPIFVRRWFNQHYGMTFQAFQRMYRINFAYHELKSGKTATHAALDSGYDSLSGFGYTYKKLLGHSPTLNREQSVILIDRLTTPIGPMFVCATDQGICLLEFVDRRMLETEFEDLQRRLKTTIINGENQHIIQLKAELDEYFAGQRQHFTVPLHSPGTDFQNQVWQVLQTIPYGQTASYQEQAIKLDNPKAVRAVARANGMNRIAIVIPCHRVIGKDGSLVGYAGGLERKKWLLEHEKTHA</sequence>
<comment type="caution">
    <text evidence="17">The sequence shown here is derived from an EMBL/GenBank/DDBJ whole genome shotgun (WGS) entry which is preliminary data.</text>
</comment>
<dbReference type="Pfam" id="PF01035">
    <property type="entry name" value="DNA_binding_1"/>
    <property type="match status" value="1"/>
</dbReference>
<feature type="binding site" evidence="15">
    <location>
        <position position="69"/>
    </location>
    <ligand>
        <name>Zn(2+)</name>
        <dbReference type="ChEBI" id="CHEBI:29105"/>
    </ligand>
</feature>
<dbReference type="PROSITE" id="PS00374">
    <property type="entry name" value="MGMT"/>
    <property type="match status" value="1"/>
</dbReference>
<dbReference type="GO" id="GO:0003908">
    <property type="term" value="F:methylated-DNA-[protein]-cysteine S-methyltransferase activity"/>
    <property type="evidence" value="ECO:0007669"/>
    <property type="project" value="UniProtKB-UniRule"/>
</dbReference>
<dbReference type="Pfam" id="PF02870">
    <property type="entry name" value="Methyltransf_1N"/>
    <property type="match status" value="1"/>
</dbReference>
<name>A0A366D7Z4_9GAMM</name>
<evidence type="ECO:0000256" key="8">
    <source>
        <dbReference type="ARBA" id="ARBA00023159"/>
    </source>
</evidence>
<dbReference type="InterPro" id="IPR035451">
    <property type="entry name" value="Ada-like_dom_sf"/>
</dbReference>
<feature type="binding site" evidence="15">
    <location>
        <position position="42"/>
    </location>
    <ligand>
        <name>Zn(2+)</name>
        <dbReference type="ChEBI" id="CHEBI:29105"/>
    </ligand>
</feature>
<dbReference type="AlphaFoldDB" id="A0A366D7Z4"/>
<keyword evidence="8" id="KW-0010">Activator</keyword>
<keyword evidence="3 12" id="KW-0963">Cytoplasm</keyword>
<accession>A0A366D7Z4</accession>
<dbReference type="Gene3D" id="1.10.10.10">
    <property type="entry name" value="Winged helix-like DNA-binding domain superfamily/Winged helix DNA-binding domain"/>
    <property type="match status" value="1"/>
</dbReference>
<dbReference type="InterPro" id="IPR014048">
    <property type="entry name" value="MethylDNA_cys_MeTrfase_DNA-bd"/>
</dbReference>